<dbReference type="EMBL" id="AFNH02000958">
    <property type="protein sequence ID" value="EZG48825.1"/>
    <property type="molecule type" value="Genomic_DNA"/>
</dbReference>
<dbReference type="AlphaFoldDB" id="A0A023B1Z8"/>
<evidence type="ECO:0000259" key="3">
    <source>
        <dbReference type="PROSITE" id="PS51352"/>
    </source>
</evidence>
<evidence type="ECO:0000313" key="4">
    <source>
        <dbReference type="EMBL" id="EZG48825.1"/>
    </source>
</evidence>
<comment type="caution">
    <text evidence="4">The sequence shown here is derived from an EMBL/GenBank/DDBJ whole genome shotgun (WGS) entry which is preliminary data.</text>
</comment>
<dbReference type="VEuPathDB" id="CryptoDB:GNI_128370"/>
<reference evidence="4" key="1">
    <citation type="submission" date="2013-12" db="EMBL/GenBank/DDBJ databases">
        <authorList>
            <person name="Omoto C.K."/>
            <person name="Sibley D."/>
            <person name="Venepally P."/>
            <person name="Hadjithomas M."/>
            <person name="Karamycheva S."/>
            <person name="Brunk B."/>
            <person name="Roos D."/>
            <person name="Caler E."/>
            <person name="Lorenzi H."/>
        </authorList>
    </citation>
    <scope>NUCLEOTIDE SEQUENCE</scope>
</reference>
<evidence type="ECO:0000313" key="5">
    <source>
        <dbReference type="Proteomes" id="UP000019763"/>
    </source>
</evidence>
<organism evidence="4 5">
    <name type="scientific">Gregarina niphandrodes</name>
    <name type="common">Septate eugregarine</name>
    <dbReference type="NCBI Taxonomy" id="110365"/>
    <lineage>
        <taxon>Eukaryota</taxon>
        <taxon>Sar</taxon>
        <taxon>Alveolata</taxon>
        <taxon>Apicomplexa</taxon>
        <taxon>Conoidasida</taxon>
        <taxon>Gregarinasina</taxon>
        <taxon>Eugregarinorida</taxon>
        <taxon>Gregarinidae</taxon>
        <taxon>Gregarina</taxon>
    </lineage>
</organism>
<dbReference type="PROSITE" id="PS00194">
    <property type="entry name" value="THIOREDOXIN_1"/>
    <property type="match status" value="1"/>
</dbReference>
<dbReference type="Proteomes" id="UP000019763">
    <property type="component" value="Unassembled WGS sequence"/>
</dbReference>
<dbReference type="InterPro" id="IPR017937">
    <property type="entry name" value="Thioredoxin_CS"/>
</dbReference>
<comment type="similarity">
    <text evidence="1">Belongs to the protein disulfide isomerase family.</text>
</comment>
<dbReference type="SUPFAM" id="SSF52833">
    <property type="entry name" value="Thioredoxin-like"/>
    <property type="match status" value="1"/>
</dbReference>
<dbReference type="OrthoDB" id="427280at2759"/>
<dbReference type="eggNOG" id="KOG0190">
    <property type="taxonomic scope" value="Eukaryota"/>
</dbReference>
<feature type="domain" description="Thioredoxin" evidence="3">
    <location>
        <begin position="1"/>
        <end position="129"/>
    </location>
</feature>
<dbReference type="InterPro" id="IPR036249">
    <property type="entry name" value="Thioredoxin-like_sf"/>
</dbReference>
<dbReference type="Pfam" id="PF00085">
    <property type="entry name" value="Thioredoxin"/>
    <property type="match status" value="1"/>
</dbReference>
<name>A0A023B1Z8_GRENI</name>
<accession>A0A023B1Z8</accession>
<dbReference type="GO" id="GO:0005783">
    <property type="term" value="C:endoplasmic reticulum"/>
    <property type="evidence" value="ECO:0007669"/>
    <property type="project" value="TreeGrafter"/>
</dbReference>
<dbReference type="RefSeq" id="XP_011132077.1">
    <property type="nucleotide sequence ID" value="XM_011133775.1"/>
</dbReference>
<proteinExistence type="inferred from homology"/>
<dbReference type="GO" id="GO:0006457">
    <property type="term" value="P:protein folding"/>
    <property type="evidence" value="ECO:0007669"/>
    <property type="project" value="TreeGrafter"/>
</dbReference>
<dbReference type="InterPro" id="IPR013766">
    <property type="entry name" value="Thioredoxin_domain"/>
</dbReference>
<dbReference type="GeneID" id="22914498"/>
<dbReference type="GO" id="GO:0003756">
    <property type="term" value="F:protein disulfide isomerase activity"/>
    <property type="evidence" value="ECO:0007669"/>
    <property type="project" value="TreeGrafter"/>
</dbReference>
<dbReference type="CDD" id="cd02961">
    <property type="entry name" value="PDI_a_family"/>
    <property type="match status" value="1"/>
</dbReference>
<dbReference type="InterPro" id="IPR051063">
    <property type="entry name" value="PDI"/>
</dbReference>
<gene>
    <name evidence="4" type="ORF">GNI_128370</name>
</gene>
<evidence type="ECO:0000256" key="2">
    <source>
        <dbReference type="SAM" id="MobiDB-lite"/>
    </source>
</evidence>
<sequence>MKLVPFLVATACAFEIKTAQQVKSFGKTLTDGAALLVKYYTPWCGHCKSLGPSFEIARAAVETWDDEDAARTVFAEMNCEENMDQCRKLGVSAFPSMKFYNNEGNAYLEYPKLPRTPEAITAFLARFRRRVKPYPYVLAQYYVGDECPMTLKFRDSLCRAQRTENYIVGSQSALELLNSRFRNLQKPMLLFYTTENDRVITADDIPATMKRGTEQYARVENTVCFVDRYTSEKRSCHVLTTREDEEWVQEIKQNIHKVRAPWIIPKATWYDFFAARATKPERRTIVISHPNPVLDSFTSNADKDNGGLLDVIKSLEYRYHTLLVDQNDDEMMKIFRQSGHPDGGVLVFESSQYDKGFYYTELKVDHDRVSEFASWIERIQKKQVRKEYPPNHRTALSEIAGAFLELPRAVSEYLTQLSVRRKVHFGLAAVILTALWLYIALPAPDSTRASEDELNVNRTPESQAFCHTEERAKHASEERRTYTETVTDTEPVVVKQLSENLAEASTTTDGNGVHETATFHRKDPRPSIFNIASDVADDETTIRAAAGHPASVPTRTRNPLDPDSLADHNSRTSLNIPGDQTETLDGDRGVCIVNGHPV</sequence>
<dbReference type="Gene3D" id="3.40.30.10">
    <property type="entry name" value="Glutaredoxin"/>
    <property type="match status" value="1"/>
</dbReference>
<evidence type="ECO:0000256" key="1">
    <source>
        <dbReference type="ARBA" id="ARBA00006347"/>
    </source>
</evidence>
<dbReference type="PROSITE" id="PS51352">
    <property type="entry name" value="THIOREDOXIN_2"/>
    <property type="match status" value="1"/>
</dbReference>
<keyword evidence="5" id="KW-1185">Reference proteome</keyword>
<dbReference type="PANTHER" id="PTHR45672">
    <property type="entry name" value="PROTEIN DISULFIDE-ISOMERASE C17H9.14C-RELATED"/>
    <property type="match status" value="1"/>
</dbReference>
<protein>
    <submittedName>
        <fullName evidence="4">Thioredoxin</fullName>
    </submittedName>
</protein>
<feature type="region of interest" description="Disordered" evidence="2">
    <location>
        <begin position="545"/>
        <end position="582"/>
    </location>
</feature>
<feature type="compositionally biased region" description="Polar residues" evidence="2">
    <location>
        <begin position="571"/>
        <end position="582"/>
    </location>
</feature>